<evidence type="ECO:0000256" key="1">
    <source>
        <dbReference type="ARBA" id="ARBA00004496"/>
    </source>
</evidence>
<dbReference type="SMART" id="SM00448">
    <property type="entry name" value="REC"/>
    <property type="match status" value="1"/>
</dbReference>
<keyword evidence="6 9" id="KW-0238">DNA-binding</keyword>
<dbReference type="PANTHER" id="PTHR45526:SF1">
    <property type="entry name" value="TRANSCRIPTIONAL REGULATORY PROTEIN DCUR-RELATED"/>
    <property type="match status" value="1"/>
</dbReference>
<keyword evidence="7 9" id="KW-0010">Activator</keyword>
<evidence type="ECO:0000256" key="7">
    <source>
        <dbReference type="ARBA" id="ARBA00023159"/>
    </source>
</evidence>
<dbReference type="InterPro" id="IPR036388">
    <property type="entry name" value="WH-like_DNA-bd_sf"/>
</dbReference>
<name>F5XMF7_MICPN</name>
<accession>F5XMF7</accession>
<dbReference type="RefSeq" id="WP_013864273.1">
    <property type="nucleotide sequence ID" value="NC_015635.1"/>
</dbReference>
<dbReference type="InterPro" id="IPR001789">
    <property type="entry name" value="Sig_transdc_resp-reg_receiver"/>
</dbReference>
<dbReference type="GO" id="GO:0003677">
    <property type="term" value="F:DNA binding"/>
    <property type="evidence" value="ECO:0007669"/>
    <property type="project" value="UniProtKB-KW"/>
</dbReference>
<dbReference type="Pfam" id="PF00072">
    <property type="entry name" value="Response_reg"/>
    <property type="match status" value="1"/>
</dbReference>
<keyword evidence="3 10" id="KW-0597">Phosphoprotein</keyword>
<evidence type="ECO:0000256" key="10">
    <source>
        <dbReference type="PROSITE-ProRule" id="PRU00169"/>
    </source>
</evidence>
<evidence type="ECO:0000259" key="11">
    <source>
        <dbReference type="PROSITE" id="PS50110"/>
    </source>
</evidence>
<feature type="modified residue" description="4-aspartylphosphate" evidence="10">
    <location>
        <position position="57"/>
    </location>
</feature>
<dbReference type="EMBL" id="AP012204">
    <property type="protein sequence ID" value="BAK36414.1"/>
    <property type="molecule type" value="Genomic_DNA"/>
</dbReference>
<dbReference type="GO" id="GO:0005737">
    <property type="term" value="C:cytoplasm"/>
    <property type="evidence" value="ECO:0007669"/>
    <property type="project" value="UniProtKB-SubCell"/>
</dbReference>
<dbReference type="Gene3D" id="3.40.50.2300">
    <property type="match status" value="1"/>
</dbReference>
<dbReference type="InterPro" id="IPR051271">
    <property type="entry name" value="2C-system_Tx_regulators"/>
</dbReference>
<organism evidence="12 13">
    <name type="scientific">Microlunatus phosphovorus (strain ATCC 700054 / DSM 10555 / JCM 9379 / NBRC 101784 / NCIMB 13414 / VKM Ac-1990 / NM-1)</name>
    <dbReference type="NCBI Taxonomy" id="1032480"/>
    <lineage>
        <taxon>Bacteria</taxon>
        <taxon>Bacillati</taxon>
        <taxon>Actinomycetota</taxon>
        <taxon>Actinomycetes</taxon>
        <taxon>Propionibacteriales</taxon>
        <taxon>Propionibacteriaceae</taxon>
        <taxon>Microlunatus</taxon>
    </lineage>
</organism>
<gene>
    <name evidence="12" type="ordered locus">MLP_34000</name>
</gene>
<dbReference type="GO" id="GO:0000156">
    <property type="term" value="F:phosphorelay response regulator activity"/>
    <property type="evidence" value="ECO:0007669"/>
    <property type="project" value="TreeGrafter"/>
</dbReference>
<comment type="subcellular location">
    <subcellularLocation>
        <location evidence="1 9">Cytoplasm</location>
    </subcellularLocation>
</comment>
<dbReference type="eggNOG" id="COG4565">
    <property type="taxonomic scope" value="Bacteria"/>
</dbReference>
<dbReference type="InterPro" id="IPR005471">
    <property type="entry name" value="Tscrpt_reg_IclR_N"/>
</dbReference>
<keyword evidence="13" id="KW-1185">Reference proteome</keyword>
<evidence type="ECO:0000256" key="4">
    <source>
        <dbReference type="ARBA" id="ARBA00023012"/>
    </source>
</evidence>
<evidence type="ECO:0000256" key="2">
    <source>
        <dbReference type="ARBA" id="ARBA00022490"/>
    </source>
</evidence>
<evidence type="ECO:0000256" key="5">
    <source>
        <dbReference type="ARBA" id="ARBA00023015"/>
    </source>
</evidence>
<dbReference type="HOGENOM" id="CLU_000445_39_1_11"/>
<dbReference type="Proteomes" id="UP000007947">
    <property type="component" value="Chromosome"/>
</dbReference>
<keyword evidence="8 9" id="KW-0804">Transcription</keyword>
<feature type="domain" description="Response regulatory" evidence="11">
    <location>
        <begin position="6"/>
        <end position="117"/>
    </location>
</feature>
<dbReference type="STRING" id="1032480.MLP_34000"/>
<proteinExistence type="predicted"/>
<keyword evidence="5 9" id="KW-0805">Transcription regulation</keyword>
<evidence type="ECO:0000256" key="6">
    <source>
        <dbReference type="ARBA" id="ARBA00023125"/>
    </source>
</evidence>
<dbReference type="GO" id="GO:0003700">
    <property type="term" value="F:DNA-binding transcription factor activity"/>
    <property type="evidence" value="ECO:0007669"/>
    <property type="project" value="InterPro"/>
</dbReference>
<dbReference type="PROSITE" id="PS50110">
    <property type="entry name" value="RESPONSE_REGULATORY"/>
    <property type="match status" value="1"/>
</dbReference>
<dbReference type="Gene3D" id="1.10.10.10">
    <property type="entry name" value="Winged helix-like DNA-binding domain superfamily/Winged helix DNA-binding domain"/>
    <property type="match status" value="1"/>
</dbReference>
<evidence type="ECO:0000313" key="13">
    <source>
        <dbReference type="Proteomes" id="UP000007947"/>
    </source>
</evidence>
<sequence length="222" mass="24253">MSELLRVLVVDDDFRVAAMHAAALERVRGCQVVGKARTLAEARELLATRSVDLVLADEYLPDGSGADLVGASDASVLMVTAADSWERVRRALARGAVGYIVKPFAMSQLLERIADYSRFHEAAVRADRPATQAEIDDLTALLRSRPLTRMPKGRSTITAQAVAALLRTHQGPMTAIAVAEEVGVSRATAQRYLADLVDEQLVTLSLRYGTHGRPEHSYEWSR</sequence>
<keyword evidence="2 9" id="KW-0963">Cytoplasm</keyword>
<dbReference type="PIRSF" id="PIRSF006171">
    <property type="entry name" value="RR_citrat_malat"/>
    <property type="match status" value="1"/>
</dbReference>
<evidence type="ECO:0000313" key="12">
    <source>
        <dbReference type="EMBL" id="BAK36414.1"/>
    </source>
</evidence>
<protein>
    <recommendedName>
        <fullName evidence="9">Transcriptional regulatory protein</fullName>
    </recommendedName>
</protein>
<keyword evidence="4 9" id="KW-0902">Two-component regulatory system</keyword>
<dbReference type="Pfam" id="PF09339">
    <property type="entry name" value="HTH_IclR"/>
    <property type="match status" value="1"/>
</dbReference>
<dbReference type="AlphaFoldDB" id="F5XMF7"/>
<dbReference type="SUPFAM" id="SSF52172">
    <property type="entry name" value="CheY-like"/>
    <property type="match status" value="1"/>
</dbReference>
<dbReference type="InterPro" id="IPR036390">
    <property type="entry name" value="WH_DNA-bd_sf"/>
</dbReference>
<dbReference type="PANTHER" id="PTHR45526">
    <property type="entry name" value="TRANSCRIPTIONAL REGULATORY PROTEIN DPIA"/>
    <property type="match status" value="1"/>
</dbReference>
<evidence type="ECO:0000256" key="3">
    <source>
        <dbReference type="ARBA" id="ARBA00022553"/>
    </source>
</evidence>
<dbReference type="InterPro" id="IPR011006">
    <property type="entry name" value="CheY-like_superfamily"/>
</dbReference>
<dbReference type="InterPro" id="IPR024187">
    <property type="entry name" value="Sig_transdc_resp-reg_cit/mal"/>
</dbReference>
<dbReference type="SUPFAM" id="SSF46785">
    <property type="entry name" value="Winged helix' DNA-binding domain"/>
    <property type="match status" value="1"/>
</dbReference>
<reference evidence="12 13" key="1">
    <citation type="submission" date="2011-05" db="EMBL/GenBank/DDBJ databases">
        <title>Whole genome sequence of Microlunatus phosphovorus NM-1.</title>
        <authorList>
            <person name="Hosoyama A."/>
            <person name="Sasaki K."/>
            <person name="Harada T."/>
            <person name="Igarashi R."/>
            <person name="Kawakoshi A."/>
            <person name="Sasagawa M."/>
            <person name="Fukada J."/>
            <person name="Nakamura S."/>
            <person name="Katano Y."/>
            <person name="Hanada S."/>
            <person name="Kamagata Y."/>
            <person name="Nakamura N."/>
            <person name="Yamazaki S."/>
            <person name="Fujita N."/>
        </authorList>
    </citation>
    <scope>NUCLEOTIDE SEQUENCE [LARGE SCALE GENOMIC DNA]</scope>
    <source>
        <strain evidence="13">ATCC 700054 / DSM 10555 / JCM 9379 / NBRC 101784 / NCIMB 13414 / VKM Ac-1990 / NM-1</strain>
    </source>
</reference>
<evidence type="ECO:0000256" key="8">
    <source>
        <dbReference type="ARBA" id="ARBA00023163"/>
    </source>
</evidence>
<evidence type="ECO:0000256" key="9">
    <source>
        <dbReference type="PIRNR" id="PIRNR006171"/>
    </source>
</evidence>
<dbReference type="KEGG" id="mph:MLP_34000"/>